<organism evidence="1 2">
    <name type="scientific">Botrimarina hoheduenensis</name>
    <dbReference type="NCBI Taxonomy" id="2528000"/>
    <lineage>
        <taxon>Bacteria</taxon>
        <taxon>Pseudomonadati</taxon>
        <taxon>Planctomycetota</taxon>
        <taxon>Planctomycetia</taxon>
        <taxon>Pirellulales</taxon>
        <taxon>Lacipirellulaceae</taxon>
        <taxon>Botrimarina</taxon>
    </lineage>
</organism>
<dbReference type="AlphaFoldDB" id="A0A5C5W9V9"/>
<protein>
    <recommendedName>
        <fullName evidence="3">DUF1570 domain-containing protein</fullName>
    </recommendedName>
</protein>
<dbReference type="RefSeq" id="WP_146572905.1">
    <property type="nucleotide sequence ID" value="NZ_SJPH01000003.1"/>
</dbReference>
<dbReference type="Gene3D" id="2.60.120.430">
    <property type="entry name" value="Galactose-binding lectin"/>
    <property type="match status" value="1"/>
</dbReference>
<evidence type="ECO:0000313" key="2">
    <source>
        <dbReference type="Proteomes" id="UP000318995"/>
    </source>
</evidence>
<evidence type="ECO:0000313" key="1">
    <source>
        <dbReference type="EMBL" id="TWT46412.1"/>
    </source>
</evidence>
<evidence type="ECO:0008006" key="3">
    <source>
        <dbReference type="Google" id="ProtNLM"/>
    </source>
</evidence>
<gene>
    <name evidence="1" type="ORF">Pla111_15080</name>
</gene>
<dbReference type="EMBL" id="SJPH01000003">
    <property type="protein sequence ID" value="TWT46412.1"/>
    <property type="molecule type" value="Genomic_DNA"/>
</dbReference>
<comment type="caution">
    <text evidence="1">The sequence shown here is derived from an EMBL/GenBank/DDBJ whole genome shotgun (WGS) entry which is preliminary data.</text>
</comment>
<keyword evidence="2" id="KW-1185">Reference proteome</keyword>
<dbReference type="Proteomes" id="UP000318995">
    <property type="component" value="Unassembled WGS sequence"/>
</dbReference>
<sequence>MRQLGLLLFFVLLASPVWCQRALVWPPFEPVDERAVGRSGLRVLASRHAELITDLPSSEAIDSLPIVIDRAVPQWEARFGSARQDQENPWRVRLCLIAEEARFESAGLMPDGRRDFANGLALGSRTWVREQPTDYYRRHLVLHEATHAYMLTELGGCGPGWYMEGIAELLGTHAWDPQLKRLSLAVFPASRAAAPDWGRVGLLNDAVADAVADRRSLRPLDAVRKLDNRTPMSPTEYAWVWALAKLLDTHPRYQERFRALANEVRADDFAARFDRAFAEDRRLLEQEWRLFVGTLCYGHDIEREAIDLVESTPLAAEQSRQVVVRADRGWQPTGVLAVPGTTYRFEASGRCVIGREPTGEPWPCEPQGVTLAYHAGRPIGELAAAVGGGPNGLLRAIPLGVSGSFVAERGGPLYLRANDTPNQLAENEGQYRVQIHAQGARQPARYRRD</sequence>
<reference evidence="1 2" key="1">
    <citation type="submission" date="2019-02" db="EMBL/GenBank/DDBJ databases">
        <title>Deep-cultivation of Planctomycetes and their phenomic and genomic characterization uncovers novel biology.</title>
        <authorList>
            <person name="Wiegand S."/>
            <person name="Jogler M."/>
            <person name="Boedeker C."/>
            <person name="Pinto D."/>
            <person name="Vollmers J."/>
            <person name="Rivas-Marin E."/>
            <person name="Kohn T."/>
            <person name="Peeters S.H."/>
            <person name="Heuer A."/>
            <person name="Rast P."/>
            <person name="Oberbeckmann S."/>
            <person name="Bunk B."/>
            <person name="Jeske O."/>
            <person name="Meyerdierks A."/>
            <person name="Storesund J.E."/>
            <person name="Kallscheuer N."/>
            <person name="Luecker S."/>
            <person name="Lage O.M."/>
            <person name="Pohl T."/>
            <person name="Merkel B.J."/>
            <person name="Hornburger P."/>
            <person name="Mueller R.-W."/>
            <person name="Bruemmer F."/>
            <person name="Labrenz M."/>
            <person name="Spormann A.M."/>
            <person name="Op Den Camp H."/>
            <person name="Overmann J."/>
            <person name="Amann R."/>
            <person name="Jetten M.S.M."/>
            <person name="Mascher T."/>
            <person name="Medema M.H."/>
            <person name="Devos D.P."/>
            <person name="Kaster A.-K."/>
            <person name="Ovreas L."/>
            <person name="Rohde M."/>
            <person name="Galperin M.Y."/>
            <person name="Jogler C."/>
        </authorList>
    </citation>
    <scope>NUCLEOTIDE SEQUENCE [LARGE SCALE GENOMIC DNA]</scope>
    <source>
        <strain evidence="1 2">Pla111</strain>
    </source>
</reference>
<proteinExistence type="predicted"/>
<name>A0A5C5W9V9_9BACT</name>
<dbReference type="OrthoDB" id="247580at2"/>
<accession>A0A5C5W9V9</accession>